<reference evidence="3" key="1">
    <citation type="submission" date="2016-06" db="EMBL/GenBank/DDBJ databases">
        <title>Parallel loss of symbiosis genes in relatives of nitrogen-fixing non-legume Parasponia.</title>
        <authorList>
            <person name="Van Velzen R."/>
            <person name="Holmer R."/>
            <person name="Bu F."/>
            <person name="Rutten L."/>
            <person name="Van Zeijl A."/>
            <person name="Liu W."/>
            <person name="Santuari L."/>
            <person name="Cao Q."/>
            <person name="Sharma T."/>
            <person name="Shen D."/>
            <person name="Roswanjaya Y."/>
            <person name="Wardhani T."/>
            <person name="Kalhor M.S."/>
            <person name="Jansen J."/>
            <person name="Van den Hoogen J."/>
            <person name="Gungor B."/>
            <person name="Hartog M."/>
            <person name="Hontelez J."/>
            <person name="Verver J."/>
            <person name="Yang W.-C."/>
            <person name="Schijlen E."/>
            <person name="Repin R."/>
            <person name="Schilthuizen M."/>
            <person name="Schranz E."/>
            <person name="Heidstra R."/>
            <person name="Miyata K."/>
            <person name="Fedorova E."/>
            <person name="Kohlen W."/>
            <person name="Bisseling T."/>
            <person name="Smit S."/>
            <person name="Geurts R."/>
        </authorList>
    </citation>
    <scope>NUCLEOTIDE SEQUENCE [LARGE SCALE GENOMIC DNA]</scope>
    <source>
        <strain evidence="3">cv. RG33-2</strain>
    </source>
</reference>
<organism evidence="2 3">
    <name type="scientific">Trema orientale</name>
    <name type="common">Charcoal tree</name>
    <name type="synonym">Celtis orientalis</name>
    <dbReference type="NCBI Taxonomy" id="63057"/>
    <lineage>
        <taxon>Eukaryota</taxon>
        <taxon>Viridiplantae</taxon>
        <taxon>Streptophyta</taxon>
        <taxon>Embryophyta</taxon>
        <taxon>Tracheophyta</taxon>
        <taxon>Spermatophyta</taxon>
        <taxon>Magnoliopsida</taxon>
        <taxon>eudicotyledons</taxon>
        <taxon>Gunneridae</taxon>
        <taxon>Pentapetalae</taxon>
        <taxon>rosids</taxon>
        <taxon>fabids</taxon>
        <taxon>Rosales</taxon>
        <taxon>Cannabaceae</taxon>
        <taxon>Trema</taxon>
    </lineage>
</organism>
<dbReference type="EMBL" id="JXTC01000268">
    <property type="protein sequence ID" value="PON73087.1"/>
    <property type="molecule type" value="Genomic_DNA"/>
</dbReference>
<name>A0A2P5DIF7_TREOI</name>
<evidence type="ECO:0000313" key="3">
    <source>
        <dbReference type="Proteomes" id="UP000237000"/>
    </source>
</evidence>
<sequence>MTDNNRVQIYIQLLEFSEETTRKVSEMSRTSTNSTMHNAIHPNAPKQDTNQFNPILETTTRKQ</sequence>
<comment type="caution">
    <text evidence="2">The sequence shown here is derived from an EMBL/GenBank/DDBJ whole genome shotgun (WGS) entry which is preliminary data.</text>
</comment>
<feature type="compositionally biased region" description="Polar residues" evidence="1">
    <location>
        <begin position="46"/>
        <end position="63"/>
    </location>
</feature>
<protein>
    <submittedName>
        <fullName evidence="2">Uncharacterized protein</fullName>
    </submittedName>
</protein>
<accession>A0A2P5DIF7</accession>
<feature type="region of interest" description="Disordered" evidence="1">
    <location>
        <begin position="20"/>
        <end position="63"/>
    </location>
</feature>
<evidence type="ECO:0000313" key="2">
    <source>
        <dbReference type="EMBL" id="PON73087.1"/>
    </source>
</evidence>
<dbReference type="InParanoid" id="A0A2P5DIF7"/>
<dbReference type="Proteomes" id="UP000237000">
    <property type="component" value="Unassembled WGS sequence"/>
</dbReference>
<keyword evidence="3" id="KW-1185">Reference proteome</keyword>
<dbReference type="AlphaFoldDB" id="A0A2P5DIF7"/>
<gene>
    <name evidence="2" type="ORF">TorRG33x02_250630</name>
</gene>
<feature type="compositionally biased region" description="Polar residues" evidence="1">
    <location>
        <begin position="27"/>
        <end position="37"/>
    </location>
</feature>
<evidence type="ECO:0000256" key="1">
    <source>
        <dbReference type="SAM" id="MobiDB-lite"/>
    </source>
</evidence>
<proteinExistence type="predicted"/>